<sequence>MGSAFLAGMCHGTTRAVVLAFLLLPLFVLAQDQVPQKGSGTAQGERQTDSLKVQALLGQFNQFRGTNPDSAIYVSRKAVELAGESGFEAAKALGLKNIGIINFDKGSYQEALDYFNQSLEVYEKEADTVGISNLQNNIGSVYQTIGDNPRALQYFINSLRNGEKVEDSLRMGTAYLNIGTVYSNDRNTYPEAVENFQRSINLFEKIGYDIGVAVANINFGEWYLKQEEPQKALPILRKALDGFRETGLDPSPPLNFMGKAYLMDKQFDQARQYFEEALLLAREKKNISEETKALIGLGKTAIENRRYAEGVTHLKKGLELARATGVLYDLKEIYESLSVAYSALNDYKNAFAAQRDYSRVQDSIRSEGYENQMGNLRVQFGLENAERENELLKAQNNLNALQIEKDARAKQLLYVILGLFVAIIAGFIFQFFYVRRSNRRLAFERNRSEQILLNILPKETADELKEHGFIKAKEFEQITVLFTDFKAFSLIAERISAEKLVKSVDYYFKNFDAITERHNLEKIKTIGDAYMCAGGIPSANNTHARDAIKAAMEILQFVKETELNPPPGIYPFKIRLGLNSGPVVAGVVGTRKFAYDIWGNTVNIAARMESGSIAGRINVSENTYELLKDEFEFTYRGEMEVKNGQVLKMYFAEVPEGSTA</sequence>
<evidence type="ECO:0000256" key="8">
    <source>
        <dbReference type="RuleBase" id="RU000405"/>
    </source>
</evidence>
<dbReference type="SUPFAM" id="SSF48452">
    <property type="entry name" value="TPR-like"/>
    <property type="match status" value="2"/>
</dbReference>
<dbReference type="InterPro" id="IPR029787">
    <property type="entry name" value="Nucleotide_cyclase"/>
</dbReference>
<keyword evidence="5 9" id="KW-0472">Membrane</keyword>
<keyword evidence="4 9" id="KW-1133">Transmembrane helix</keyword>
<dbReference type="SMART" id="SM00028">
    <property type="entry name" value="TPR"/>
    <property type="match status" value="6"/>
</dbReference>
<dbReference type="PANTHER" id="PTHR11920:SF335">
    <property type="entry name" value="GUANYLATE CYCLASE"/>
    <property type="match status" value="1"/>
</dbReference>
<dbReference type="PROSITE" id="PS00452">
    <property type="entry name" value="GUANYLATE_CYCLASE_1"/>
    <property type="match status" value="1"/>
</dbReference>
<dbReference type="Gene3D" id="1.25.40.10">
    <property type="entry name" value="Tetratricopeptide repeat domain"/>
    <property type="match status" value="3"/>
</dbReference>
<evidence type="ECO:0000256" key="7">
    <source>
        <dbReference type="PROSITE-ProRule" id="PRU00339"/>
    </source>
</evidence>
<keyword evidence="13" id="KW-1185">Reference proteome</keyword>
<comment type="subcellular location">
    <subcellularLocation>
        <location evidence="1">Membrane</location>
    </subcellularLocation>
</comment>
<keyword evidence="6 8" id="KW-0456">Lyase</keyword>
<keyword evidence="3" id="KW-0547">Nucleotide-binding</keyword>
<dbReference type="Pfam" id="PF13424">
    <property type="entry name" value="TPR_12"/>
    <property type="match status" value="2"/>
</dbReference>
<organism evidence="12 13">
    <name type="scientific">Robiginitalea marina</name>
    <dbReference type="NCBI Taxonomy" id="2954105"/>
    <lineage>
        <taxon>Bacteria</taxon>
        <taxon>Pseudomonadati</taxon>
        <taxon>Bacteroidota</taxon>
        <taxon>Flavobacteriia</taxon>
        <taxon>Flavobacteriales</taxon>
        <taxon>Flavobacteriaceae</taxon>
        <taxon>Robiginitalea</taxon>
    </lineage>
</organism>
<comment type="similarity">
    <text evidence="8">Belongs to the adenylyl cyclase class-4/guanylyl cyclase family.</text>
</comment>
<evidence type="ECO:0000256" key="4">
    <source>
        <dbReference type="ARBA" id="ARBA00022989"/>
    </source>
</evidence>
<evidence type="ECO:0000259" key="11">
    <source>
        <dbReference type="PROSITE" id="PS50125"/>
    </source>
</evidence>
<evidence type="ECO:0000313" key="12">
    <source>
        <dbReference type="EMBL" id="MCO5725149.1"/>
    </source>
</evidence>
<keyword evidence="2 9" id="KW-0812">Transmembrane</keyword>
<evidence type="ECO:0000256" key="5">
    <source>
        <dbReference type="ARBA" id="ARBA00023136"/>
    </source>
</evidence>
<dbReference type="InterPro" id="IPR050401">
    <property type="entry name" value="Cyclic_nucleotide_synthase"/>
</dbReference>
<feature type="repeat" description="TPR" evidence="7">
    <location>
        <begin position="251"/>
        <end position="284"/>
    </location>
</feature>
<proteinExistence type="inferred from homology"/>
<accession>A0ABT1AYN3</accession>
<evidence type="ECO:0000313" key="13">
    <source>
        <dbReference type="Proteomes" id="UP001206312"/>
    </source>
</evidence>
<dbReference type="EMBL" id="JAMXIB010000007">
    <property type="protein sequence ID" value="MCO5725149.1"/>
    <property type="molecule type" value="Genomic_DNA"/>
</dbReference>
<dbReference type="PROSITE" id="PS50125">
    <property type="entry name" value="GUANYLATE_CYCLASE_2"/>
    <property type="match status" value="1"/>
</dbReference>
<dbReference type="InterPro" id="IPR019734">
    <property type="entry name" value="TPR_rpt"/>
</dbReference>
<gene>
    <name evidence="12" type="ORF">NG653_09805</name>
</gene>
<name>A0ABT1AYN3_9FLAO</name>
<dbReference type="Gene3D" id="3.30.70.1230">
    <property type="entry name" value="Nucleotide cyclase"/>
    <property type="match status" value="1"/>
</dbReference>
<dbReference type="InterPro" id="IPR001054">
    <property type="entry name" value="A/G_cyclase"/>
</dbReference>
<evidence type="ECO:0000256" key="1">
    <source>
        <dbReference type="ARBA" id="ARBA00004370"/>
    </source>
</evidence>
<dbReference type="RefSeq" id="WP_252741527.1">
    <property type="nucleotide sequence ID" value="NZ_JAMXIB010000007.1"/>
</dbReference>
<evidence type="ECO:0000256" key="6">
    <source>
        <dbReference type="ARBA" id="ARBA00023239"/>
    </source>
</evidence>
<evidence type="ECO:0000256" key="3">
    <source>
        <dbReference type="ARBA" id="ARBA00022741"/>
    </source>
</evidence>
<feature type="domain" description="Guanylate cyclase" evidence="11">
    <location>
        <begin position="479"/>
        <end position="609"/>
    </location>
</feature>
<comment type="caution">
    <text evidence="12">The sequence shown here is derived from an EMBL/GenBank/DDBJ whole genome shotgun (WGS) entry which is preliminary data.</text>
</comment>
<dbReference type="Proteomes" id="UP001206312">
    <property type="component" value="Unassembled WGS sequence"/>
</dbReference>
<evidence type="ECO:0000256" key="10">
    <source>
        <dbReference type="SAM" id="SignalP"/>
    </source>
</evidence>
<feature type="chain" id="PRO_5046900173" evidence="10">
    <location>
        <begin position="31"/>
        <end position="660"/>
    </location>
</feature>
<dbReference type="SUPFAM" id="SSF55073">
    <property type="entry name" value="Nucleotide cyclase"/>
    <property type="match status" value="1"/>
</dbReference>
<evidence type="ECO:0000256" key="9">
    <source>
        <dbReference type="SAM" id="Phobius"/>
    </source>
</evidence>
<feature type="signal peptide" evidence="10">
    <location>
        <begin position="1"/>
        <end position="30"/>
    </location>
</feature>
<dbReference type="CDD" id="cd07302">
    <property type="entry name" value="CHD"/>
    <property type="match status" value="1"/>
</dbReference>
<feature type="transmembrane region" description="Helical" evidence="9">
    <location>
        <begin position="412"/>
        <end position="434"/>
    </location>
</feature>
<protein>
    <submittedName>
        <fullName evidence="12">Tetratricopeptide repeat protein</fullName>
    </submittedName>
</protein>
<dbReference type="InterPro" id="IPR018297">
    <property type="entry name" value="A/G_cyclase_CS"/>
</dbReference>
<feature type="repeat" description="TPR" evidence="7">
    <location>
        <begin position="92"/>
        <end position="125"/>
    </location>
</feature>
<dbReference type="Pfam" id="PF00211">
    <property type="entry name" value="Guanylate_cyc"/>
    <property type="match status" value="1"/>
</dbReference>
<dbReference type="InterPro" id="IPR011990">
    <property type="entry name" value="TPR-like_helical_dom_sf"/>
</dbReference>
<dbReference type="PANTHER" id="PTHR11920">
    <property type="entry name" value="GUANYLYL CYCLASE"/>
    <property type="match status" value="1"/>
</dbReference>
<keyword evidence="10" id="KW-0732">Signal</keyword>
<reference evidence="12 13" key="1">
    <citation type="submission" date="2022-06" db="EMBL/GenBank/DDBJ databases">
        <authorList>
            <person name="Xuan X."/>
        </authorList>
    </citation>
    <scope>NUCLEOTIDE SEQUENCE [LARGE SCALE GENOMIC DNA]</scope>
    <source>
        <strain evidence="12 13">2V75</strain>
    </source>
</reference>
<evidence type="ECO:0000256" key="2">
    <source>
        <dbReference type="ARBA" id="ARBA00022692"/>
    </source>
</evidence>
<dbReference type="SMART" id="SM00044">
    <property type="entry name" value="CYCc"/>
    <property type="match status" value="1"/>
</dbReference>
<dbReference type="PROSITE" id="PS50005">
    <property type="entry name" value="TPR"/>
    <property type="match status" value="2"/>
</dbReference>
<keyword evidence="7" id="KW-0802">TPR repeat</keyword>
<dbReference type="Pfam" id="PF13181">
    <property type="entry name" value="TPR_8"/>
    <property type="match status" value="1"/>
</dbReference>